<comment type="caution">
    <text evidence="7">The sequence shown here is derived from an EMBL/GenBank/DDBJ whole genome shotgun (WGS) entry which is preliminary data.</text>
</comment>
<proteinExistence type="predicted"/>
<dbReference type="PANTHER" id="PTHR10859">
    <property type="entry name" value="GLYCOSYL TRANSFERASE"/>
    <property type="match status" value="1"/>
</dbReference>
<dbReference type="GO" id="GO:0016740">
    <property type="term" value="F:transferase activity"/>
    <property type="evidence" value="ECO:0007669"/>
    <property type="project" value="UniProtKB-KW"/>
</dbReference>
<accession>A0A359YJ67</accession>
<feature type="domain" description="Glycosyltransferase 2-like" evidence="5">
    <location>
        <begin position="4"/>
        <end position="129"/>
    </location>
</feature>
<sequence>MNYLIIPAYQPDLNLVKLVRLVHAKSNLHIIVVDDGSDADKKVIFDKLEGLATVLTHEHNQGKGQALKTAYDYILERGTYGSIVTADADGQHKIWDIFRVVNQSQEHPGTLILGARAFSGKVPLRSAFGNKLTRFLFKQQTGVAVSDTQTGLRAFTTNLLPFMLEVEGQRYEYEMNVLLAASKSFPIVEVPIETVYINDNEGSHFRPIRDGLMIYKDMFKFALSSLSSFIVDYLVYAFFLFVMMAVPISLRILLANGIARVTSSIFNYSTNKHLVFKNKDSVAKTGSGYFGLALGLFILDTLLIRLFYTAFGLNLLISKIVVGFLLFLVSWVIPKKVIFKERTAPHHEIL</sequence>
<keyword evidence="3" id="KW-1133">Transmembrane helix</keyword>
<gene>
    <name evidence="7" type="ORF">GMC75_00705</name>
</gene>
<dbReference type="InterPro" id="IPR029044">
    <property type="entry name" value="Nucleotide-diphossugar_trans"/>
</dbReference>
<keyword evidence="7" id="KW-0808">Transferase</keyword>
<evidence type="ECO:0000313" key="7">
    <source>
        <dbReference type="EMBL" id="MTR40243.1"/>
    </source>
</evidence>
<protein>
    <submittedName>
        <fullName evidence="7">Glycosyltransferase</fullName>
    </submittedName>
</protein>
<dbReference type="RefSeq" id="WP_061454943.1">
    <property type="nucleotide sequence ID" value="NZ_JBCOAY010000005.1"/>
</dbReference>
<evidence type="ECO:0000313" key="8">
    <source>
        <dbReference type="Proteomes" id="UP000430295"/>
    </source>
</evidence>
<dbReference type="EMBL" id="WMYS01000001">
    <property type="protein sequence ID" value="MTR40243.1"/>
    <property type="molecule type" value="Genomic_DNA"/>
</dbReference>
<dbReference type="AlphaFoldDB" id="A0A359YJ67"/>
<comment type="subcellular location">
    <subcellularLocation>
        <location evidence="1">Membrane</location>
        <topology evidence="1">Multi-pass membrane protein</topology>
    </subcellularLocation>
</comment>
<dbReference type="SUPFAM" id="SSF53448">
    <property type="entry name" value="Nucleotide-diphospho-sugar transferases"/>
    <property type="match status" value="1"/>
</dbReference>
<dbReference type="GO" id="GO:0016020">
    <property type="term" value="C:membrane"/>
    <property type="evidence" value="ECO:0007669"/>
    <property type="project" value="UniProtKB-SubCell"/>
</dbReference>
<dbReference type="GO" id="GO:0006487">
    <property type="term" value="P:protein N-linked glycosylation"/>
    <property type="evidence" value="ECO:0007669"/>
    <property type="project" value="TreeGrafter"/>
</dbReference>
<dbReference type="CDD" id="cd04179">
    <property type="entry name" value="DPM_DPG-synthase_like"/>
    <property type="match status" value="1"/>
</dbReference>
<evidence type="ECO:0000256" key="4">
    <source>
        <dbReference type="ARBA" id="ARBA00023136"/>
    </source>
</evidence>
<dbReference type="GO" id="GO:0000271">
    <property type="term" value="P:polysaccharide biosynthetic process"/>
    <property type="evidence" value="ECO:0007669"/>
    <property type="project" value="InterPro"/>
</dbReference>
<evidence type="ECO:0000259" key="5">
    <source>
        <dbReference type="Pfam" id="PF00535"/>
    </source>
</evidence>
<dbReference type="InterPro" id="IPR001173">
    <property type="entry name" value="Glyco_trans_2-like"/>
</dbReference>
<dbReference type="PANTHER" id="PTHR10859:SF114">
    <property type="entry name" value="DOLICHOL-PHOSPHATE MANNOSYLTRANSFERASE"/>
    <property type="match status" value="1"/>
</dbReference>
<dbReference type="Pfam" id="PF00535">
    <property type="entry name" value="Glycos_transf_2"/>
    <property type="match status" value="1"/>
</dbReference>
<dbReference type="InterPro" id="IPR007267">
    <property type="entry name" value="GtrA_DPMS_TM"/>
</dbReference>
<dbReference type="Gene3D" id="3.90.550.10">
    <property type="entry name" value="Spore Coat Polysaccharide Biosynthesis Protein SpsA, Chain A"/>
    <property type="match status" value="1"/>
</dbReference>
<evidence type="ECO:0000256" key="3">
    <source>
        <dbReference type="ARBA" id="ARBA00022989"/>
    </source>
</evidence>
<reference evidence="7 8" key="1">
    <citation type="journal article" date="2019" name="Nat. Med.">
        <title>A library of human gut bacterial isolates paired with longitudinal multiomics data enables mechanistic microbiome research.</title>
        <authorList>
            <person name="Poyet M."/>
            <person name="Groussin M."/>
            <person name="Gibbons S.M."/>
            <person name="Avila-Pacheco J."/>
            <person name="Jiang X."/>
            <person name="Kearney S.M."/>
            <person name="Perrotta A.R."/>
            <person name="Berdy B."/>
            <person name="Zhao S."/>
            <person name="Lieberman T.D."/>
            <person name="Swanson P.K."/>
            <person name="Smith M."/>
            <person name="Roesemann S."/>
            <person name="Alexander J.E."/>
            <person name="Rich S.A."/>
            <person name="Livny J."/>
            <person name="Vlamakis H."/>
            <person name="Clish C."/>
            <person name="Bullock K."/>
            <person name="Deik A."/>
            <person name="Scott J."/>
            <person name="Pierce K.A."/>
            <person name="Xavier R.J."/>
            <person name="Alm E.J."/>
        </authorList>
    </citation>
    <scope>NUCLEOTIDE SEQUENCE [LARGE SCALE GENOMIC DNA]</scope>
    <source>
        <strain evidence="7 8">BIOML-A18</strain>
    </source>
</reference>
<keyword evidence="4" id="KW-0472">Membrane</keyword>
<feature type="domain" description="GtrA/DPMS transmembrane" evidence="6">
    <location>
        <begin position="220"/>
        <end position="339"/>
    </location>
</feature>
<evidence type="ECO:0000256" key="2">
    <source>
        <dbReference type="ARBA" id="ARBA00022692"/>
    </source>
</evidence>
<evidence type="ECO:0000256" key="1">
    <source>
        <dbReference type="ARBA" id="ARBA00004141"/>
    </source>
</evidence>
<organism evidence="7 8">
    <name type="scientific">Streptococcus parasanguinis</name>
    <dbReference type="NCBI Taxonomy" id="1318"/>
    <lineage>
        <taxon>Bacteria</taxon>
        <taxon>Bacillati</taxon>
        <taxon>Bacillota</taxon>
        <taxon>Bacilli</taxon>
        <taxon>Lactobacillales</taxon>
        <taxon>Streptococcaceae</taxon>
        <taxon>Streptococcus</taxon>
    </lineage>
</organism>
<dbReference type="Proteomes" id="UP000430295">
    <property type="component" value="Unassembled WGS sequence"/>
</dbReference>
<dbReference type="Pfam" id="PF04138">
    <property type="entry name" value="GtrA_DPMS_TM"/>
    <property type="match status" value="1"/>
</dbReference>
<name>A0A359YJ67_STRPA</name>
<keyword evidence="2" id="KW-0812">Transmembrane</keyword>
<evidence type="ECO:0000259" key="6">
    <source>
        <dbReference type="Pfam" id="PF04138"/>
    </source>
</evidence>